<organism evidence="1 2">
    <name type="scientific">Desulfovibrio piger</name>
    <dbReference type="NCBI Taxonomy" id="901"/>
    <lineage>
        <taxon>Bacteria</taxon>
        <taxon>Pseudomonadati</taxon>
        <taxon>Thermodesulfobacteriota</taxon>
        <taxon>Desulfovibrionia</taxon>
        <taxon>Desulfovibrionales</taxon>
        <taxon>Desulfovibrionaceae</taxon>
        <taxon>Desulfovibrio</taxon>
    </lineage>
</organism>
<evidence type="ECO:0000313" key="1">
    <source>
        <dbReference type="EMBL" id="NME53092.1"/>
    </source>
</evidence>
<name>A0A848CCY9_9BACT</name>
<dbReference type="EMBL" id="JABAFY010000064">
    <property type="protein sequence ID" value="NME53092.1"/>
    <property type="molecule type" value="Genomic_DNA"/>
</dbReference>
<feature type="non-terminal residue" evidence="1">
    <location>
        <position position="401"/>
    </location>
</feature>
<dbReference type="RefSeq" id="WP_168936389.1">
    <property type="nucleotide sequence ID" value="NZ_JABAFY010000064.1"/>
</dbReference>
<proteinExistence type="predicted"/>
<sequence>MLRDKDYEFLKFAFLKEFILDSARHIESTCDKYRTVFDDITYWRKNTFAYVHYTNNYDKEKNFYNNCMDYYECELYQALLEALKSMGISSSSIFDVHKIKETAVISDILTRNYDAHRYKRYSLKKIGCFEYKNKLMQYSDEIEDTIFGKIKIYYIKYEYKSENSIKRLWIPAMHALERQVIGLLPLPATCLNKEKIEKNDTQTIMFFASSEVALEWCLIDKKYKLLDDGGYIVSGIFDDRHYEDVDLKNILCGKKVVLVASHEDERLDGLKNIIKVLEDATYLYIYPWLITELPYSREDFHSNSIMYARAEKNDYFSNLEDPVLLLKKIEREALSVDEYKKWRKAITTPEVAPGEASGELCLASMSEIMATRQMMPKRMSGIHLAIPVFSKGYRPKQGKVV</sequence>
<protein>
    <submittedName>
        <fullName evidence="1">Uncharacterized protein</fullName>
    </submittedName>
</protein>
<accession>A0A848CCY9</accession>
<dbReference type="Proteomes" id="UP000522333">
    <property type="component" value="Unassembled WGS sequence"/>
</dbReference>
<evidence type="ECO:0000313" key="2">
    <source>
        <dbReference type="Proteomes" id="UP000522333"/>
    </source>
</evidence>
<dbReference type="AlphaFoldDB" id="A0A848CCY9"/>
<gene>
    <name evidence="1" type="ORF">HF854_11340</name>
</gene>
<comment type="caution">
    <text evidence="1">The sequence shown here is derived from an EMBL/GenBank/DDBJ whole genome shotgun (WGS) entry which is preliminary data.</text>
</comment>
<reference evidence="1 2" key="1">
    <citation type="submission" date="2020-04" db="EMBL/GenBank/DDBJ databases">
        <authorList>
            <person name="Hitch T.C.A."/>
            <person name="Wylensek D."/>
            <person name="Clavel T."/>
        </authorList>
    </citation>
    <scope>NUCLEOTIDE SEQUENCE [LARGE SCALE GENOMIC DNA]</scope>
    <source>
        <strain evidence="1 2">PG-251-APC-1</strain>
    </source>
</reference>